<keyword evidence="9" id="KW-1185">Reference proteome</keyword>
<dbReference type="Gene3D" id="1.10.10.2830">
    <property type="match status" value="1"/>
</dbReference>
<accession>A0A328AUT5</accession>
<evidence type="ECO:0000256" key="4">
    <source>
        <dbReference type="ARBA" id="ARBA00025472"/>
    </source>
</evidence>
<evidence type="ECO:0000256" key="5">
    <source>
        <dbReference type="ARBA" id="ARBA00072078"/>
    </source>
</evidence>
<comment type="similarity">
    <text evidence="1">Belongs to the ParB family.</text>
</comment>
<dbReference type="OrthoDB" id="9802051at2"/>
<comment type="function">
    <text evidence="4">Involved in chromosome partition. Localize to both poles of the predivisional cell following completion of DNA replication. Binds to the DNA origin of replication.</text>
</comment>
<evidence type="ECO:0000256" key="2">
    <source>
        <dbReference type="ARBA" id="ARBA00022829"/>
    </source>
</evidence>
<dbReference type="Pfam" id="PF02195">
    <property type="entry name" value="ParB_N"/>
    <property type="match status" value="1"/>
</dbReference>
<dbReference type="GO" id="GO:0007059">
    <property type="term" value="P:chromosome segregation"/>
    <property type="evidence" value="ECO:0007669"/>
    <property type="project" value="UniProtKB-KW"/>
</dbReference>
<dbReference type="Proteomes" id="UP000249725">
    <property type="component" value="Unassembled WGS sequence"/>
</dbReference>
<dbReference type="SMART" id="SM00470">
    <property type="entry name" value="ParB"/>
    <property type="match status" value="1"/>
</dbReference>
<dbReference type="Gene3D" id="3.90.1530.30">
    <property type="match status" value="1"/>
</dbReference>
<name>A0A328AUT5_9CAUL</name>
<dbReference type="GO" id="GO:0005694">
    <property type="term" value="C:chromosome"/>
    <property type="evidence" value="ECO:0007669"/>
    <property type="project" value="TreeGrafter"/>
</dbReference>
<evidence type="ECO:0000256" key="6">
    <source>
        <dbReference type="SAM" id="MobiDB-lite"/>
    </source>
</evidence>
<keyword evidence="3" id="KW-0238">DNA-binding</keyword>
<proteinExistence type="inferred from homology"/>
<dbReference type="FunFam" id="1.10.10.2830:FF:000001">
    <property type="entry name" value="Chromosome partitioning protein ParB"/>
    <property type="match status" value="1"/>
</dbReference>
<gene>
    <name evidence="8" type="ORF">DJ018_04990</name>
</gene>
<comment type="caution">
    <text evidence="8">The sequence shown here is derived from an EMBL/GenBank/DDBJ whole genome shotgun (WGS) entry which is preliminary data.</text>
</comment>
<dbReference type="Pfam" id="PF17762">
    <property type="entry name" value="HTH_ParB"/>
    <property type="match status" value="1"/>
</dbReference>
<dbReference type="SUPFAM" id="SSF109709">
    <property type="entry name" value="KorB DNA-binding domain-like"/>
    <property type="match status" value="1"/>
</dbReference>
<feature type="domain" description="ParB-like N-terminal" evidence="7">
    <location>
        <begin position="44"/>
        <end position="136"/>
    </location>
</feature>
<evidence type="ECO:0000256" key="3">
    <source>
        <dbReference type="ARBA" id="ARBA00023125"/>
    </source>
</evidence>
<dbReference type="PANTHER" id="PTHR33375:SF1">
    <property type="entry name" value="CHROMOSOME-PARTITIONING PROTEIN PARB-RELATED"/>
    <property type="match status" value="1"/>
</dbReference>
<dbReference type="InterPro" id="IPR036086">
    <property type="entry name" value="ParB/Sulfiredoxin_sf"/>
</dbReference>
<dbReference type="SUPFAM" id="SSF110849">
    <property type="entry name" value="ParB/Sulfiredoxin"/>
    <property type="match status" value="1"/>
</dbReference>
<evidence type="ECO:0000313" key="8">
    <source>
        <dbReference type="EMBL" id="RAK57304.1"/>
    </source>
</evidence>
<dbReference type="InterPro" id="IPR057240">
    <property type="entry name" value="ParB_dimer_C"/>
</dbReference>
<dbReference type="PANTHER" id="PTHR33375">
    <property type="entry name" value="CHROMOSOME-PARTITIONING PROTEIN PARB-RELATED"/>
    <property type="match status" value="1"/>
</dbReference>
<dbReference type="CDD" id="cd16393">
    <property type="entry name" value="SPO0J_N"/>
    <property type="match status" value="1"/>
</dbReference>
<dbReference type="InterPro" id="IPR003115">
    <property type="entry name" value="ParB_N"/>
</dbReference>
<dbReference type="AlphaFoldDB" id="A0A328AUT5"/>
<dbReference type="InterPro" id="IPR041468">
    <property type="entry name" value="HTH_ParB/Spo0J"/>
</dbReference>
<dbReference type="GO" id="GO:0045881">
    <property type="term" value="P:positive regulation of sporulation resulting in formation of a cellular spore"/>
    <property type="evidence" value="ECO:0007669"/>
    <property type="project" value="TreeGrafter"/>
</dbReference>
<evidence type="ECO:0000259" key="7">
    <source>
        <dbReference type="SMART" id="SM00470"/>
    </source>
</evidence>
<reference evidence="9" key="1">
    <citation type="submission" date="2018-05" db="EMBL/GenBank/DDBJ databases">
        <authorList>
            <person name="Li X."/>
        </authorList>
    </citation>
    <scope>NUCLEOTIDE SEQUENCE [LARGE SCALE GENOMIC DNA]</scope>
    <source>
        <strain evidence="9">YIM 73061</strain>
    </source>
</reference>
<dbReference type="NCBIfam" id="TIGR00180">
    <property type="entry name" value="parB_part"/>
    <property type="match status" value="1"/>
</dbReference>
<dbReference type="InterPro" id="IPR050336">
    <property type="entry name" value="Chromosome_partition/occlusion"/>
</dbReference>
<dbReference type="RefSeq" id="WP_111513756.1">
    <property type="nucleotide sequence ID" value="NZ_QFYR01000001.1"/>
</dbReference>
<evidence type="ECO:0000313" key="9">
    <source>
        <dbReference type="Proteomes" id="UP000249725"/>
    </source>
</evidence>
<dbReference type="FunFam" id="3.90.1530.30:FF:000001">
    <property type="entry name" value="Chromosome partitioning protein ParB"/>
    <property type="match status" value="1"/>
</dbReference>
<dbReference type="InterPro" id="IPR004437">
    <property type="entry name" value="ParB/RepB/Spo0J"/>
</dbReference>
<protein>
    <recommendedName>
        <fullName evidence="5">Chromosome-partitioning protein ParB</fullName>
    </recommendedName>
</protein>
<sequence length="301" mass="32712">MAENRRGLGRGLSALLGEADAEVVAPEAAASGAPVAQPRGQGAQEVPIELIHRNPEQPRQHFSEAEIEELETSIRDKGVLQPILLRPSPKTPGEFEIVAGERRWRAAQRAGLTSIPALVRELTDDRAFEIAVVENVQREDLNAMEEAQAYRALMNRFGYTQDQAATSVGKSRSHVANTIRLLQLPEKVQDHVLRGRLTAGHARAILACDDQEAVAEQVVSRGLSVRDTEALVRAKAAGPKKSSGPRKAASKDTDTAALEADLEDVLGMSVDIADRGGVGELRIRYATLEQLDELCRRLTRA</sequence>
<dbReference type="EMBL" id="QFYR01000001">
    <property type="protein sequence ID" value="RAK57304.1"/>
    <property type="molecule type" value="Genomic_DNA"/>
</dbReference>
<evidence type="ECO:0000256" key="1">
    <source>
        <dbReference type="ARBA" id="ARBA00006295"/>
    </source>
</evidence>
<dbReference type="GO" id="GO:0003677">
    <property type="term" value="F:DNA binding"/>
    <property type="evidence" value="ECO:0007669"/>
    <property type="project" value="UniProtKB-KW"/>
</dbReference>
<organism evidence="8 9">
    <name type="scientific">Phenylobacterium deserti</name>
    <dbReference type="NCBI Taxonomy" id="1914756"/>
    <lineage>
        <taxon>Bacteria</taxon>
        <taxon>Pseudomonadati</taxon>
        <taxon>Pseudomonadota</taxon>
        <taxon>Alphaproteobacteria</taxon>
        <taxon>Caulobacterales</taxon>
        <taxon>Caulobacteraceae</taxon>
        <taxon>Phenylobacterium</taxon>
    </lineage>
</organism>
<keyword evidence="2" id="KW-0159">Chromosome partition</keyword>
<dbReference type="Pfam" id="PF23552">
    <property type="entry name" value="ParB_C"/>
    <property type="match status" value="1"/>
</dbReference>
<feature type="region of interest" description="Disordered" evidence="6">
    <location>
        <begin position="234"/>
        <end position="255"/>
    </location>
</feature>